<feature type="region of interest" description="Disordered" evidence="1">
    <location>
        <begin position="24"/>
        <end position="46"/>
    </location>
</feature>
<feature type="region of interest" description="Disordered" evidence="1">
    <location>
        <begin position="1399"/>
        <end position="1420"/>
    </location>
</feature>
<comment type="caution">
    <text evidence="2">The sequence shown here is derived from an EMBL/GenBank/DDBJ whole genome shotgun (WGS) entry which is preliminary data.</text>
</comment>
<sequence length="1787" mass="195761">APGAAAILRPVIFVVNATTRHPPTRFGSAHTHVGHRDVNNKGDDEPYDVIETSTLTAPDAEGNGGGSGEGGEEKGDLYCKILLALQGEKKSGGGCIMEEEISLAASHSCGISPVFPPASNVSDKKMEISSNSASHFFSSSPFSRLSLRRWSKASSPRLAGARELARVTDDDDYTIANAARSNVAKNNKLVRDMEYYPHDDGDGSFHHFCNVSAAVAQVNTHFRENPPVNFFSNRARIVSVSSRHAFPPSKFPRGKMDPSLSSVAGGIGLTMMLGEQQQSGSSSPWISSYDIQNEGILPSGWLEKHAGALPSAILVITTLQLPLKEDDEDFGDDNREEMRKKNQRERFTSIKHVTQIVENLRETLPDKRVVALYVVCLLEESNVMRNDARRKNILDITMEMICQKCQLPRCQVVLLQTPKDLEAEEFESGILRSPYLDVASSISPSLNSAFSAALSPPCAATTMINPLLRELDRSLRDSSSSYYSSLAEAQERKLILWRNRYHSANVSFEVNTLLAAMRCARYAIKVGTLREFQIRTGSVDCSGLLTDNMSSTMRHYDEAYQWVVELHRRAISWRATALTSSNYSSKRSLAPITPGGKFCTMDDMSSPKVTESPGGGIGVELSLLPIPGGTYVSTSSSPAPVPPPPPSLTPMMRRSSPALTSKEGYSTAENIAFFASLWEQCRAVAHIVNAKLLRSSATSSASDDADKFGTVVEQQWCRHRFIFMSEPQGVPNFQPSRNDDFFGPVWHRFMYVTEELLTYACIAEERWHRTLASKTAGVAPAAAADETVDVATSPAILLPLPSYHQPGAPWKVYCELSEAVLGLRRAVLQQSGEGQHLNKWISSSLVIPGRRKFVGSIACGDSGSGTISWQFENELKRDHQAIALGYVLHALDLLDEHLFLCPHDASAGSNLSFSASENPTRQPISSARLHYVAGRLLMSLDDPTGASVHLKIASAQTKLWPSLHLSIRRALSTSTERYAKESTLQNTSASSVIPDTVLPNTTDLQCSCIELLLLPDSGKLLSPTERIETQMRVWPTVSLSTTLISEVIWTHNDTCKIKPPLEFAVSFLNSTHAASSDVVTACVSIKSRLSFQVVIKSMKLLTTSGTHDVDRSLVLSWMPIQSMENASFSNNHESDQGILINPNEMALFITELSLPSNLSHISVDGTSTDAFKFIPKNGRLCNMGFSRAAGNICESRFENLVQQNMRINGEPIDFASISEASPLFHGGVPFVCYGVVLTLERAGSNASLKIRIESPYLISPLRRSGTQRSLMEETNYTSFSWFRPAHHPWCLGPRVLRLLGPRPRMTVTNITGPLTDFRAVKGTVNRILLHLKAGIDVSCWDVRVSIKCTTLKKVELATNSALKVGSINVEPQLNPTFVHRASDPAVKIVTENGVALPSGWEPRKDVGSDESHSPTTSVSPHIGARKSFLFPLDIFYPLDQSLPFKCDAYTSSTSYEVTFTYRQVRSGKRTNKTNDPGDHVVVMLSGIIDWISPLTGEFFPCQGPMKLFPCGIQNSSNMRLEASPEPTSAVGKELIAADGDSIRMRCSLEPSNIGCNVAAAILRVTNKVNLDSSLDMVFSVDWKEKNEREIELYSSDSTLFRKKFMQGSKLSLSYSVLVQDNESGDCQDSTPLGTISVDWKPASLYLRDDLLATVTTDEFGSAHGPLSLPGLTPIIFHGPPCQVLPSLFKASLVIFPSAPKVGTQFCISYRVTNQTAESQTLVLHLNYDQVSDITLFSSPQLLGAGKLKDDTQIGPYETKTSSFTFVSMVAGKVCVPALSVYSCRHQA</sequence>
<feature type="non-terminal residue" evidence="2">
    <location>
        <position position="1"/>
    </location>
</feature>
<feature type="compositionally biased region" description="Pro residues" evidence="1">
    <location>
        <begin position="639"/>
        <end position="648"/>
    </location>
</feature>
<feature type="non-terminal residue" evidence="2">
    <location>
        <position position="1787"/>
    </location>
</feature>
<name>A0ABD3RC51_9STRA</name>
<feature type="compositionally biased region" description="Basic and acidic residues" evidence="1">
    <location>
        <begin position="34"/>
        <end position="44"/>
    </location>
</feature>
<evidence type="ECO:0000256" key="1">
    <source>
        <dbReference type="SAM" id="MobiDB-lite"/>
    </source>
</evidence>
<keyword evidence="3" id="KW-1185">Reference proteome</keyword>
<reference evidence="2 3" key="1">
    <citation type="submission" date="2024-10" db="EMBL/GenBank/DDBJ databases">
        <title>Updated reference genomes for cyclostephanoid diatoms.</title>
        <authorList>
            <person name="Roberts W.R."/>
            <person name="Alverson A.J."/>
        </authorList>
    </citation>
    <scope>NUCLEOTIDE SEQUENCE [LARGE SCALE GENOMIC DNA]</scope>
    <source>
        <strain evidence="2 3">AJA228-03</strain>
    </source>
</reference>
<dbReference type="EMBL" id="JALLPB020000320">
    <property type="protein sequence ID" value="KAL3810529.1"/>
    <property type="molecule type" value="Genomic_DNA"/>
</dbReference>
<protein>
    <submittedName>
        <fullName evidence="2">Uncharacterized protein</fullName>
    </submittedName>
</protein>
<feature type="region of interest" description="Disordered" evidence="1">
    <location>
        <begin position="632"/>
        <end position="655"/>
    </location>
</feature>
<gene>
    <name evidence="2" type="ORF">ACHAXA_006537</name>
</gene>
<organism evidence="2 3">
    <name type="scientific">Cyclostephanos tholiformis</name>
    <dbReference type="NCBI Taxonomy" id="382380"/>
    <lineage>
        <taxon>Eukaryota</taxon>
        <taxon>Sar</taxon>
        <taxon>Stramenopiles</taxon>
        <taxon>Ochrophyta</taxon>
        <taxon>Bacillariophyta</taxon>
        <taxon>Coscinodiscophyceae</taxon>
        <taxon>Thalassiosirophycidae</taxon>
        <taxon>Stephanodiscales</taxon>
        <taxon>Stephanodiscaceae</taxon>
        <taxon>Cyclostephanos</taxon>
    </lineage>
</organism>
<feature type="compositionally biased region" description="Basic and acidic residues" evidence="1">
    <location>
        <begin position="1401"/>
        <end position="1412"/>
    </location>
</feature>
<evidence type="ECO:0000313" key="3">
    <source>
        <dbReference type="Proteomes" id="UP001530377"/>
    </source>
</evidence>
<accession>A0ABD3RC51</accession>
<dbReference type="PANTHER" id="PTHR14374">
    <property type="entry name" value="FOIE GRAS"/>
    <property type="match status" value="1"/>
</dbReference>
<evidence type="ECO:0000313" key="2">
    <source>
        <dbReference type="EMBL" id="KAL3810529.1"/>
    </source>
</evidence>
<dbReference type="Proteomes" id="UP001530377">
    <property type="component" value="Unassembled WGS sequence"/>
</dbReference>
<dbReference type="PANTHER" id="PTHR14374:SF0">
    <property type="entry name" value="TRAFFICKING PROTEIN PARTICLE COMPLEX SUBUNIT 11"/>
    <property type="match status" value="1"/>
</dbReference>
<proteinExistence type="predicted"/>